<dbReference type="OrthoDB" id="5684843at2"/>
<dbReference type="PANTHER" id="PTHR34227">
    <property type="entry name" value="CHAPERONE PROTEIN YCDY"/>
    <property type="match status" value="1"/>
</dbReference>
<organism evidence="1 2">
    <name type="scientific">Providencia stuartii</name>
    <dbReference type="NCBI Taxonomy" id="588"/>
    <lineage>
        <taxon>Bacteria</taxon>
        <taxon>Pseudomonadati</taxon>
        <taxon>Pseudomonadota</taxon>
        <taxon>Gammaproteobacteria</taxon>
        <taxon>Enterobacterales</taxon>
        <taxon>Morganellaceae</taxon>
        <taxon>Providencia</taxon>
    </lineage>
</organism>
<accession>A0A1S1HKX0</accession>
<evidence type="ECO:0000313" key="2">
    <source>
        <dbReference type="Proteomes" id="UP000179588"/>
    </source>
</evidence>
<protein>
    <submittedName>
        <fullName evidence="1">Molecular chaperone</fullName>
    </submittedName>
</protein>
<keyword evidence="2" id="KW-1185">Reference proteome</keyword>
<sequence length="181" mass="20250">MNEFSIVCRILGTLFQRSPDDSLVKPLLEMIAQDKLKASWPLEQDELWARMAKSVEMKAIVADYQALFVGETAAVSVFAHDYDAEIAEAEIREFLVERGMTVTNARTDAFGALLLAASWLEDQAAEDETAAQIELFDSFILSWYGTFLGKMEAHASTAFYRTLAQIARDAVIALRDELESE</sequence>
<proteinExistence type="predicted"/>
<dbReference type="InterPro" id="IPR026269">
    <property type="entry name" value="DmsD-type"/>
</dbReference>
<dbReference type="RefSeq" id="WP_070929634.1">
    <property type="nucleotide sequence ID" value="NZ_CANMXG010000004.1"/>
</dbReference>
<comment type="caution">
    <text evidence="1">The sequence shown here is derived from an EMBL/GenBank/DDBJ whole genome shotgun (WGS) entry which is preliminary data.</text>
</comment>
<dbReference type="InterPro" id="IPR050289">
    <property type="entry name" value="TorD/DmsD_chaperones"/>
</dbReference>
<dbReference type="InterPro" id="IPR036411">
    <property type="entry name" value="TorD-like_sf"/>
</dbReference>
<dbReference type="EMBL" id="LVIE01000212">
    <property type="protein sequence ID" value="OHT22687.1"/>
    <property type="molecule type" value="Genomic_DNA"/>
</dbReference>
<reference evidence="1 2" key="1">
    <citation type="submission" date="2016-03" db="EMBL/GenBank/DDBJ databases">
        <title>Genome sequence of Providencia stuartii strain, isolated from the salivary glands of larval Lucilia sericata.</title>
        <authorList>
            <person name="Yuan Y."/>
            <person name="Zhang Y."/>
            <person name="Fu S."/>
            <person name="Crippen T.L."/>
            <person name="Visi D."/>
            <person name="Benbow M.E."/>
            <person name="Allen M."/>
            <person name="Tomberlin J.K."/>
            <person name="Sze S.-H."/>
            <person name="Tarone A.M."/>
        </authorList>
    </citation>
    <scope>NUCLEOTIDE SEQUENCE [LARGE SCALE GENOMIC DNA]</scope>
    <source>
        <strain evidence="1 2">Crippen</strain>
    </source>
</reference>
<name>A0A1S1HKX0_PROST</name>
<dbReference type="SUPFAM" id="SSF89155">
    <property type="entry name" value="TorD-like"/>
    <property type="match status" value="1"/>
</dbReference>
<dbReference type="PIRSF" id="PIRSF004690">
    <property type="entry name" value="DmsD"/>
    <property type="match status" value="1"/>
</dbReference>
<dbReference type="AlphaFoldDB" id="A0A1S1HKX0"/>
<dbReference type="Gene3D" id="1.10.3480.10">
    <property type="entry name" value="TorD-like"/>
    <property type="match status" value="1"/>
</dbReference>
<gene>
    <name evidence="1" type="ORF">A3Q29_09255</name>
</gene>
<evidence type="ECO:0000313" key="1">
    <source>
        <dbReference type="EMBL" id="OHT22687.1"/>
    </source>
</evidence>
<dbReference type="PANTHER" id="PTHR34227:SF12">
    <property type="entry name" value="CHAPERONE PROTEIN YCDY"/>
    <property type="match status" value="1"/>
</dbReference>
<dbReference type="Proteomes" id="UP000179588">
    <property type="component" value="Unassembled WGS sequence"/>
</dbReference>